<dbReference type="Proteomes" id="UP001497497">
    <property type="component" value="Unassembled WGS sequence"/>
</dbReference>
<protein>
    <recommendedName>
        <fullName evidence="3">RRM domain-containing protein</fullName>
    </recommendedName>
</protein>
<gene>
    <name evidence="4" type="ORF">GSLYS_00007992001</name>
</gene>
<comment type="caution">
    <text evidence="4">The sequence shown here is derived from an EMBL/GenBank/DDBJ whole genome shotgun (WGS) entry which is preliminary data.</text>
</comment>
<dbReference type="PROSITE" id="PS50102">
    <property type="entry name" value="RRM"/>
    <property type="match status" value="1"/>
</dbReference>
<dbReference type="SMART" id="SM00360">
    <property type="entry name" value="RRM"/>
    <property type="match status" value="1"/>
</dbReference>
<reference evidence="4 5" key="1">
    <citation type="submission" date="2024-04" db="EMBL/GenBank/DDBJ databases">
        <authorList>
            <consortium name="Genoscope - CEA"/>
            <person name="William W."/>
        </authorList>
    </citation>
    <scope>NUCLEOTIDE SEQUENCE [LARGE SCALE GENOMIC DNA]</scope>
</reference>
<feature type="domain" description="RRM" evidence="3">
    <location>
        <begin position="5"/>
        <end position="82"/>
    </location>
</feature>
<evidence type="ECO:0000256" key="2">
    <source>
        <dbReference type="PROSITE-ProRule" id="PRU00176"/>
    </source>
</evidence>
<dbReference type="GO" id="GO:0003723">
    <property type="term" value="F:RNA binding"/>
    <property type="evidence" value="ECO:0007669"/>
    <property type="project" value="UniProtKB-UniRule"/>
</dbReference>
<dbReference type="Gene3D" id="3.30.70.330">
    <property type="match status" value="1"/>
</dbReference>
<evidence type="ECO:0000256" key="1">
    <source>
        <dbReference type="ARBA" id="ARBA00022884"/>
    </source>
</evidence>
<dbReference type="EMBL" id="CAXITT010000159">
    <property type="protein sequence ID" value="CAL1534032.1"/>
    <property type="molecule type" value="Genomic_DNA"/>
</dbReference>
<dbReference type="InterPro" id="IPR050886">
    <property type="entry name" value="RNA-binding_reg"/>
</dbReference>
<evidence type="ECO:0000259" key="3">
    <source>
        <dbReference type="PROSITE" id="PS50102"/>
    </source>
</evidence>
<dbReference type="InterPro" id="IPR035979">
    <property type="entry name" value="RBD_domain_sf"/>
</dbReference>
<keyword evidence="5" id="KW-1185">Reference proteome</keyword>
<name>A0AAV2HKM2_LYMST</name>
<evidence type="ECO:0000313" key="4">
    <source>
        <dbReference type="EMBL" id="CAL1534032.1"/>
    </source>
</evidence>
<dbReference type="SUPFAM" id="SSF54928">
    <property type="entry name" value="RNA-binding domain, RBD"/>
    <property type="match status" value="1"/>
</dbReference>
<dbReference type="AlphaFoldDB" id="A0AAV2HKM2"/>
<dbReference type="InterPro" id="IPR000504">
    <property type="entry name" value="RRM_dom"/>
</dbReference>
<keyword evidence="1 2" id="KW-0694">RNA-binding</keyword>
<accession>A0AAV2HKM2</accession>
<sequence length="92" mass="10660">MGPRSILVVRNISWASLKSELRKYFNKFGTVHEIRLPMNYETGFNRNIAFVVMSGKEKYLNSILEDYHVIDGKEVIVELQAERSNQVDNQPS</sequence>
<organism evidence="4 5">
    <name type="scientific">Lymnaea stagnalis</name>
    <name type="common">Great pond snail</name>
    <name type="synonym">Helix stagnalis</name>
    <dbReference type="NCBI Taxonomy" id="6523"/>
    <lineage>
        <taxon>Eukaryota</taxon>
        <taxon>Metazoa</taxon>
        <taxon>Spiralia</taxon>
        <taxon>Lophotrochozoa</taxon>
        <taxon>Mollusca</taxon>
        <taxon>Gastropoda</taxon>
        <taxon>Heterobranchia</taxon>
        <taxon>Euthyneura</taxon>
        <taxon>Panpulmonata</taxon>
        <taxon>Hygrophila</taxon>
        <taxon>Lymnaeoidea</taxon>
        <taxon>Lymnaeidae</taxon>
        <taxon>Lymnaea</taxon>
    </lineage>
</organism>
<dbReference type="Pfam" id="PF00076">
    <property type="entry name" value="RRM_1"/>
    <property type="match status" value="1"/>
</dbReference>
<dbReference type="PANTHER" id="PTHR48024:SF56">
    <property type="entry name" value="HETEROGENEOUS NUCLEAR RIBONUCLEOPROTEIN A0"/>
    <property type="match status" value="1"/>
</dbReference>
<evidence type="ECO:0000313" key="5">
    <source>
        <dbReference type="Proteomes" id="UP001497497"/>
    </source>
</evidence>
<dbReference type="InterPro" id="IPR012677">
    <property type="entry name" value="Nucleotide-bd_a/b_plait_sf"/>
</dbReference>
<dbReference type="PANTHER" id="PTHR48024">
    <property type="entry name" value="GEO13361P1-RELATED"/>
    <property type="match status" value="1"/>
</dbReference>
<proteinExistence type="predicted"/>